<name>A0A132AKW0_SARSC</name>
<dbReference type="GO" id="GO:0047372">
    <property type="term" value="F:monoacylglycerol lipase activity"/>
    <property type="evidence" value="ECO:0007669"/>
    <property type="project" value="TreeGrafter"/>
</dbReference>
<dbReference type="VEuPathDB" id="VectorBase:SSCA008536"/>
<protein>
    <submittedName>
        <fullName evidence="1">Uncharacterized protein</fullName>
    </submittedName>
</protein>
<proteinExistence type="predicted"/>
<dbReference type="GO" id="GO:0051792">
    <property type="term" value="P:medium-chain fatty acid biosynthetic process"/>
    <property type="evidence" value="ECO:0007669"/>
    <property type="project" value="TreeGrafter"/>
</dbReference>
<accession>A0A132AKW0</accession>
<dbReference type="GO" id="GO:0008126">
    <property type="term" value="F:acetylesterase activity"/>
    <property type="evidence" value="ECO:0007669"/>
    <property type="project" value="TreeGrafter"/>
</dbReference>
<dbReference type="AlphaFoldDB" id="A0A132AKW0"/>
<dbReference type="InterPro" id="IPR050960">
    <property type="entry name" value="AB_hydrolase_4_sf"/>
</dbReference>
<evidence type="ECO:0000313" key="2">
    <source>
        <dbReference type="Proteomes" id="UP000616769"/>
    </source>
</evidence>
<evidence type="ECO:0000313" key="1">
    <source>
        <dbReference type="EMBL" id="KPM11479.1"/>
    </source>
</evidence>
<comment type="caution">
    <text evidence="1">The sequence shown here is derived from an EMBL/GenBank/DDBJ whole genome shotgun (WGS) entry which is preliminary data.</text>
</comment>
<dbReference type="Proteomes" id="UP000616769">
    <property type="component" value="Unassembled WGS sequence"/>
</dbReference>
<sequence length="77" mass="8748">MSCIKIPTFCINAADDMFMPFEHLPLNEVQQSTHVAMLVTQRGGHIGFMDGILPNFKCEFYSERNGLDIIDRKDGNK</sequence>
<organism evidence="1 2">
    <name type="scientific">Sarcoptes scabiei</name>
    <name type="common">Itch mite</name>
    <name type="synonym">Acarus scabiei</name>
    <dbReference type="NCBI Taxonomy" id="52283"/>
    <lineage>
        <taxon>Eukaryota</taxon>
        <taxon>Metazoa</taxon>
        <taxon>Ecdysozoa</taxon>
        <taxon>Arthropoda</taxon>
        <taxon>Chelicerata</taxon>
        <taxon>Arachnida</taxon>
        <taxon>Acari</taxon>
        <taxon>Acariformes</taxon>
        <taxon>Sarcoptiformes</taxon>
        <taxon>Astigmata</taxon>
        <taxon>Psoroptidia</taxon>
        <taxon>Sarcoptoidea</taxon>
        <taxon>Sarcoptidae</taxon>
        <taxon>Sarcoptinae</taxon>
        <taxon>Sarcoptes</taxon>
    </lineage>
</organism>
<dbReference type="OrthoDB" id="247542at2759"/>
<reference evidence="1 2" key="1">
    <citation type="journal article" date="2015" name="Parasit. Vectors">
        <title>Draft genome of the scabies mite.</title>
        <authorList>
            <person name="Rider S.D.Jr."/>
            <person name="Morgan M.S."/>
            <person name="Arlian L.G."/>
        </authorList>
    </citation>
    <scope>NUCLEOTIDE SEQUENCE [LARGE SCALE GENOMIC DNA]</scope>
    <source>
        <strain evidence="1">Arlian Lab</strain>
    </source>
</reference>
<dbReference type="PANTHER" id="PTHR10794">
    <property type="entry name" value="ABHYDROLASE DOMAIN-CONTAINING PROTEIN"/>
    <property type="match status" value="1"/>
</dbReference>
<dbReference type="GO" id="GO:0051793">
    <property type="term" value="P:medium-chain fatty acid catabolic process"/>
    <property type="evidence" value="ECO:0007669"/>
    <property type="project" value="TreeGrafter"/>
</dbReference>
<dbReference type="EMBL" id="JXLN01017318">
    <property type="protein sequence ID" value="KPM11479.1"/>
    <property type="molecule type" value="Genomic_DNA"/>
</dbReference>
<dbReference type="PANTHER" id="PTHR10794:SF63">
    <property type="entry name" value="ALPHA_BETA HYDROLASE 1, ISOFORM A"/>
    <property type="match status" value="1"/>
</dbReference>
<gene>
    <name evidence="1" type="ORF">QR98_0100500</name>
</gene>